<organism evidence="1 2">
    <name type="scientific">Panagrolaimus superbus</name>
    <dbReference type="NCBI Taxonomy" id="310955"/>
    <lineage>
        <taxon>Eukaryota</taxon>
        <taxon>Metazoa</taxon>
        <taxon>Ecdysozoa</taxon>
        <taxon>Nematoda</taxon>
        <taxon>Chromadorea</taxon>
        <taxon>Rhabditida</taxon>
        <taxon>Tylenchina</taxon>
        <taxon>Panagrolaimomorpha</taxon>
        <taxon>Panagrolaimoidea</taxon>
        <taxon>Panagrolaimidae</taxon>
        <taxon>Panagrolaimus</taxon>
    </lineage>
</organism>
<dbReference type="Proteomes" id="UP000887577">
    <property type="component" value="Unplaced"/>
</dbReference>
<reference evidence="2" key="1">
    <citation type="submission" date="2022-11" db="UniProtKB">
        <authorList>
            <consortium name="WormBaseParasite"/>
        </authorList>
    </citation>
    <scope>IDENTIFICATION</scope>
</reference>
<accession>A0A914Z6W2</accession>
<protein>
    <submittedName>
        <fullName evidence="2">N-acetyltransferase domain-containing protein</fullName>
    </submittedName>
</protein>
<dbReference type="Gene3D" id="3.40.630.30">
    <property type="match status" value="1"/>
</dbReference>
<sequence length="172" mass="20141">MNFALFRSSNYRISKLLIFRYLSSNKNNNASKIKTKFNNFVNSTNFILDLNVNLKREKLFEKEISGKLLIYEKASVNDLPLIIDFYSTYFNQNEVLTATLKMTNEEANEIFTEFTKHLESFILRDENKFIGMMSAKKFEMNEYPIDKVVIGDENDFGKSQQLEFSASTFLLQ</sequence>
<evidence type="ECO:0000313" key="2">
    <source>
        <dbReference type="WBParaSite" id="PSU_v2.g7647.t1"/>
    </source>
</evidence>
<dbReference type="AlphaFoldDB" id="A0A914Z6W2"/>
<proteinExistence type="predicted"/>
<name>A0A914Z6W2_9BILA</name>
<evidence type="ECO:0000313" key="1">
    <source>
        <dbReference type="Proteomes" id="UP000887577"/>
    </source>
</evidence>
<keyword evidence="1" id="KW-1185">Reference proteome</keyword>
<dbReference type="WBParaSite" id="PSU_v2.g7647.t1">
    <property type="protein sequence ID" value="PSU_v2.g7647.t1"/>
    <property type="gene ID" value="PSU_v2.g7647"/>
</dbReference>